<dbReference type="Proteomes" id="UP001458415">
    <property type="component" value="Unassembled WGS sequence"/>
</dbReference>
<protein>
    <submittedName>
        <fullName evidence="1">Uncharacterized protein</fullName>
    </submittedName>
</protein>
<comment type="caution">
    <text evidence="1">The sequence shown here is derived from an EMBL/GenBank/DDBJ whole genome shotgun (WGS) entry which is preliminary data.</text>
</comment>
<accession>A0ABV1W1T8</accession>
<name>A0ABV1W1T8_9ACTN</name>
<sequence>MGIETDWTYRVDEPHGSEGWRPYGDPEQWRGTITTDEPTQDAEYVAALVLHDLADGWTADGHMKHVRVIVWEDEEGAGLEDAACVLEVQPDLNTM</sequence>
<reference evidence="1 2" key="1">
    <citation type="submission" date="2024-06" db="EMBL/GenBank/DDBJ databases">
        <title>The Natural Products Discovery Center: Release of the First 8490 Sequenced Strains for Exploring Actinobacteria Biosynthetic Diversity.</title>
        <authorList>
            <person name="Kalkreuter E."/>
            <person name="Kautsar S.A."/>
            <person name="Yang D."/>
            <person name="Bader C.D."/>
            <person name="Teijaro C.N."/>
            <person name="Fluegel L."/>
            <person name="Davis C.M."/>
            <person name="Simpson J.R."/>
            <person name="Lauterbach L."/>
            <person name="Steele A.D."/>
            <person name="Gui C."/>
            <person name="Meng S."/>
            <person name="Li G."/>
            <person name="Viehrig K."/>
            <person name="Ye F."/>
            <person name="Su P."/>
            <person name="Kiefer A.F."/>
            <person name="Nichols A."/>
            <person name="Cepeda A.J."/>
            <person name="Yan W."/>
            <person name="Fan B."/>
            <person name="Jiang Y."/>
            <person name="Adhikari A."/>
            <person name="Zheng C.-J."/>
            <person name="Schuster L."/>
            <person name="Cowan T.M."/>
            <person name="Smanski M.J."/>
            <person name="Chevrette M.G."/>
            <person name="De Carvalho L.P.S."/>
            <person name="Shen B."/>
        </authorList>
    </citation>
    <scope>NUCLEOTIDE SEQUENCE [LARGE SCALE GENOMIC DNA]</scope>
    <source>
        <strain evidence="1 2">NPDC000634</strain>
    </source>
</reference>
<proteinExistence type="predicted"/>
<dbReference type="RefSeq" id="WP_086727357.1">
    <property type="nucleotide sequence ID" value="NZ_MUBM01000176.1"/>
</dbReference>
<gene>
    <name evidence="1" type="ORF">ABT317_14370</name>
</gene>
<organism evidence="1 2">
    <name type="scientific">Streptomyces carpinensis</name>
    <dbReference type="NCBI Taxonomy" id="66369"/>
    <lineage>
        <taxon>Bacteria</taxon>
        <taxon>Bacillati</taxon>
        <taxon>Actinomycetota</taxon>
        <taxon>Actinomycetes</taxon>
        <taxon>Kitasatosporales</taxon>
        <taxon>Streptomycetaceae</taxon>
        <taxon>Streptomyces</taxon>
    </lineage>
</organism>
<keyword evidence="2" id="KW-1185">Reference proteome</keyword>
<dbReference type="EMBL" id="JBEPCU010000200">
    <property type="protein sequence ID" value="MER6978159.1"/>
    <property type="molecule type" value="Genomic_DNA"/>
</dbReference>
<evidence type="ECO:0000313" key="2">
    <source>
        <dbReference type="Proteomes" id="UP001458415"/>
    </source>
</evidence>
<evidence type="ECO:0000313" key="1">
    <source>
        <dbReference type="EMBL" id="MER6978159.1"/>
    </source>
</evidence>